<dbReference type="PANTHER" id="PTHR47481:SF31">
    <property type="entry name" value="OS01G0873500 PROTEIN"/>
    <property type="match status" value="1"/>
</dbReference>
<reference evidence="4 5" key="1">
    <citation type="submission" date="2020-10" db="EMBL/GenBank/DDBJ databases">
        <title>The Coptis chinensis genome and diversification of protoberbering-type alkaloids.</title>
        <authorList>
            <person name="Wang B."/>
            <person name="Shu S."/>
            <person name="Song C."/>
            <person name="Liu Y."/>
        </authorList>
    </citation>
    <scope>NUCLEOTIDE SEQUENCE [LARGE SCALE GENOMIC DNA]</scope>
    <source>
        <strain evidence="4">HL-2020</strain>
        <tissue evidence="4">Leaf</tissue>
    </source>
</reference>
<feature type="compositionally biased region" description="Basic residues" evidence="2">
    <location>
        <begin position="270"/>
        <end position="281"/>
    </location>
</feature>
<dbReference type="EMBL" id="JADFTS010000004">
    <property type="protein sequence ID" value="KAF9610509.1"/>
    <property type="molecule type" value="Genomic_DNA"/>
</dbReference>
<dbReference type="GO" id="GO:0008270">
    <property type="term" value="F:zinc ion binding"/>
    <property type="evidence" value="ECO:0007669"/>
    <property type="project" value="UniProtKB-KW"/>
</dbReference>
<evidence type="ECO:0000313" key="5">
    <source>
        <dbReference type="Proteomes" id="UP000631114"/>
    </source>
</evidence>
<dbReference type="GO" id="GO:0003676">
    <property type="term" value="F:nucleic acid binding"/>
    <property type="evidence" value="ECO:0007669"/>
    <property type="project" value="InterPro"/>
</dbReference>
<gene>
    <name evidence="4" type="ORF">IFM89_022789</name>
</gene>
<proteinExistence type="predicted"/>
<evidence type="ECO:0000256" key="2">
    <source>
        <dbReference type="SAM" id="MobiDB-lite"/>
    </source>
</evidence>
<keyword evidence="5" id="KW-1185">Reference proteome</keyword>
<evidence type="ECO:0000256" key="1">
    <source>
        <dbReference type="PROSITE-ProRule" id="PRU00047"/>
    </source>
</evidence>
<accession>A0A835M195</accession>
<dbReference type="OrthoDB" id="1845088at2759"/>
<feature type="compositionally biased region" description="Low complexity" evidence="2">
    <location>
        <begin position="282"/>
        <end position="295"/>
    </location>
</feature>
<protein>
    <recommendedName>
        <fullName evidence="3">CCHC-type domain-containing protein</fullName>
    </recommendedName>
</protein>
<dbReference type="AlphaFoldDB" id="A0A835M195"/>
<dbReference type="PROSITE" id="PS50158">
    <property type="entry name" value="ZF_CCHC"/>
    <property type="match status" value="1"/>
</dbReference>
<comment type="caution">
    <text evidence="4">The sequence shown here is derived from an EMBL/GenBank/DDBJ whole genome shotgun (WGS) entry which is preliminary data.</text>
</comment>
<dbReference type="Pfam" id="PF14223">
    <property type="entry name" value="Retrotran_gag_2"/>
    <property type="match status" value="1"/>
</dbReference>
<feature type="domain" description="CCHC-type" evidence="3">
    <location>
        <begin position="310"/>
        <end position="325"/>
    </location>
</feature>
<dbReference type="Proteomes" id="UP000631114">
    <property type="component" value="Unassembled WGS sequence"/>
</dbReference>
<keyword evidence="1" id="KW-0862">Zinc</keyword>
<sequence length="458" mass="50863">MASNSTLSSTSTGSVESTLSGSSLGTPNVSVSAGHHVSLSAPNVGHFLKLSGDNYITWLRQMEPFLYGHDFMKYVDGSHPTPPRTLTGSTEGTTIANPAFMQWFQTDQLIISYITSTLTQSMLALLSDITTSQAVWSSLRRHFAQQSTANAVNMRFQLYSLSRGTQTVSQYMQEAKTLSDSLATIGQPVHNRELVTNIMRGLGSEFHTIVTTILNGGELPEYEDLWARLLTYETQITHSTPTTTPAAFLSYNPSTAALKPRPPQNQQNWHKGKKRNNKNQRGHNYSQQSYQSSEYRPPGPGILGAYPIICQHCGQPGHTAPACRRYSSPPVSLQPAFAGIQTVPQPEVDLITKRLGSLNVIQLSNMFPDLYTMSRCKVGLVKDFMTGEGNMASWNLHTQAAINDWEVNKVIQMLVLLQNYQRGTVMISGPGYGKETMYSLLDLYMRKLERRTILKLEQ</sequence>
<dbReference type="InterPro" id="IPR001878">
    <property type="entry name" value="Znf_CCHC"/>
</dbReference>
<keyword evidence="1" id="KW-0479">Metal-binding</keyword>
<dbReference type="PANTHER" id="PTHR47481">
    <property type="match status" value="1"/>
</dbReference>
<feature type="region of interest" description="Disordered" evidence="2">
    <location>
        <begin position="1"/>
        <end position="21"/>
    </location>
</feature>
<feature type="region of interest" description="Disordered" evidence="2">
    <location>
        <begin position="253"/>
        <end position="296"/>
    </location>
</feature>
<evidence type="ECO:0000313" key="4">
    <source>
        <dbReference type="EMBL" id="KAF9610509.1"/>
    </source>
</evidence>
<organism evidence="4 5">
    <name type="scientific">Coptis chinensis</name>
    <dbReference type="NCBI Taxonomy" id="261450"/>
    <lineage>
        <taxon>Eukaryota</taxon>
        <taxon>Viridiplantae</taxon>
        <taxon>Streptophyta</taxon>
        <taxon>Embryophyta</taxon>
        <taxon>Tracheophyta</taxon>
        <taxon>Spermatophyta</taxon>
        <taxon>Magnoliopsida</taxon>
        <taxon>Ranunculales</taxon>
        <taxon>Ranunculaceae</taxon>
        <taxon>Coptidoideae</taxon>
        <taxon>Coptis</taxon>
    </lineage>
</organism>
<name>A0A835M195_9MAGN</name>
<keyword evidence="1" id="KW-0863">Zinc-finger</keyword>
<evidence type="ECO:0000259" key="3">
    <source>
        <dbReference type="PROSITE" id="PS50158"/>
    </source>
</evidence>